<dbReference type="Proteomes" id="UP000557688">
    <property type="component" value="Unassembled WGS sequence"/>
</dbReference>
<dbReference type="NCBIfam" id="TIGR00682">
    <property type="entry name" value="lpxK"/>
    <property type="match status" value="1"/>
</dbReference>
<keyword evidence="7 13" id="KW-0808">Transferase</keyword>
<comment type="function">
    <text evidence="1 13">Transfers the gamma-phosphate of ATP to the 4'-position of a tetraacyldisaccharide 1-phosphate intermediate (termed DS-1-P) to form tetraacyldisaccharide 1,4'-bis-phosphate (lipid IVA).</text>
</comment>
<dbReference type="AlphaFoldDB" id="A0A839UR56"/>
<feature type="binding site" evidence="13">
    <location>
        <begin position="57"/>
        <end position="64"/>
    </location>
    <ligand>
        <name>ATP</name>
        <dbReference type="ChEBI" id="CHEBI:30616"/>
    </ligand>
</feature>
<dbReference type="Pfam" id="PF02606">
    <property type="entry name" value="LpxK"/>
    <property type="match status" value="1"/>
</dbReference>
<reference evidence="14 15" key="1">
    <citation type="submission" date="2020-08" db="EMBL/GenBank/DDBJ databases">
        <title>Genomic Encyclopedia of Type Strains, Phase III (KMG-III): the genomes of soil and plant-associated and newly described type strains.</title>
        <authorList>
            <person name="Whitman W."/>
        </authorList>
    </citation>
    <scope>NUCLEOTIDE SEQUENCE [LARGE SCALE GENOMIC DNA]</scope>
    <source>
        <strain evidence="14 15">CECT 8088</strain>
    </source>
</reference>
<keyword evidence="15" id="KW-1185">Reference proteome</keyword>
<evidence type="ECO:0000313" key="15">
    <source>
        <dbReference type="Proteomes" id="UP000557688"/>
    </source>
</evidence>
<evidence type="ECO:0000256" key="3">
    <source>
        <dbReference type="ARBA" id="ARBA00012071"/>
    </source>
</evidence>
<evidence type="ECO:0000256" key="1">
    <source>
        <dbReference type="ARBA" id="ARBA00002274"/>
    </source>
</evidence>
<comment type="pathway">
    <text evidence="2 13">Glycolipid biosynthesis; lipid IV(A) biosynthesis; lipid IV(A) from (3R)-3-hydroxytetradecanoyl-[acyl-carrier-protein] and UDP-N-acetyl-alpha-D-glucosamine: step 6/6.</text>
</comment>
<evidence type="ECO:0000256" key="10">
    <source>
        <dbReference type="ARBA" id="ARBA00022840"/>
    </source>
</evidence>
<comment type="caution">
    <text evidence="14">The sequence shown here is derived from an EMBL/GenBank/DDBJ whole genome shotgun (WGS) entry which is preliminary data.</text>
</comment>
<dbReference type="GO" id="GO:0009029">
    <property type="term" value="F:lipid-A 4'-kinase activity"/>
    <property type="evidence" value="ECO:0007669"/>
    <property type="project" value="UniProtKB-UniRule"/>
</dbReference>
<protein>
    <recommendedName>
        <fullName evidence="4 13">Tetraacyldisaccharide 4'-kinase</fullName>
        <ecNumber evidence="3 13">2.7.1.130</ecNumber>
    </recommendedName>
    <alternativeName>
        <fullName evidence="12 13">Lipid A 4'-kinase</fullName>
    </alternativeName>
</protein>
<dbReference type="PANTHER" id="PTHR42724:SF1">
    <property type="entry name" value="TETRAACYLDISACCHARIDE 4'-KINASE, MITOCHONDRIAL-RELATED"/>
    <property type="match status" value="1"/>
</dbReference>
<keyword evidence="10 13" id="KW-0067">ATP-binding</keyword>
<gene>
    <name evidence="13" type="primary">lpxK</name>
    <name evidence="14" type="ORF">FHR90_000092</name>
</gene>
<dbReference type="RefSeq" id="WP_183274575.1">
    <property type="nucleotide sequence ID" value="NZ_JACHXV010000001.1"/>
</dbReference>
<evidence type="ECO:0000256" key="2">
    <source>
        <dbReference type="ARBA" id="ARBA00004870"/>
    </source>
</evidence>
<accession>A0A839UR56</accession>
<keyword evidence="6 13" id="KW-0441">Lipid A biosynthesis</keyword>
<comment type="similarity">
    <text evidence="13">Belongs to the LpxK family.</text>
</comment>
<evidence type="ECO:0000256" key="5">
    <source>
        <dbReference type="ARBA" id="ARBA00022516"/>
    </source>
</evidence>
<evidence type="ECO:0000313" key="14">
    <source>
        <dbReference type="EMBL" id="MBB3172286.1"/>
    </source>
</evidence>
<dbReference type="GO" id="GO:0005524">
    <property type="term" value="F:ATP binding"/>
    <property type="evidence" value="ECO:0007669"/>
    <property type="project" value="UniProtKB-UniRule"/>
</dbReference>
<dbReference type="GO" id="GO:0009245">
    <property type="term" value="P:lipid A biosynthetic process"/>
    <property type="evidence" value="ECO:0007669"/>
    <property type="project" value="UniProtKB-UniRule"/>
</dbReference>
<keyword evidence="5 13" id="KW-0444">Lipid biosynthesis</keyword>
<name>A0A839UR56_9PROT</name>
<dbReference type="UniPathway" id="UPA00359">
    <property type="reaction ID" value="UER00482"/>
</dbReference>
<keyword evidence="11 13" id="KW-0443">Lipid metabolism</keyword>
<dbReference type="HAMAP" id="MF_00409">
    <property type="entry name" value="LpxK"/>
    <property type="match status" value="1"/>
</dbReference>
<dbReference type="InterPro" id="IPR027417">
    <property type="entry name" value="P-loop_NTPase"/>
</dbReference>
<keyword evidence="9 13" id="KW-0418">Kinase</keyword>
<dbReference type="PANTHER" id="PTHR42724">
    <property type="entry name" value="TETRAACYLDISACCHARIDE 4'-KINASE"/>
    <property type="match status" value="1"/>
</dbReference>
<dbReference type="GO" id="GO:0005886">
    <property type="term" value="C:plasma membrane"/>
    <property type="evidence" value="ECO:0007669"/>
    <property type="project" value="TreeGrafter"/>
</dbReference>
<dbReference type="GO" id="GO:0009244">
    <property type="term" value="P:lipopolysaccharide core region biosynthetic process"/>
    <property type="evidence" value="ECO:0007669"/>
    <property type="project" value="TreeGrafter"/>
</dbReference>
<comment type="catalytic activity">
    <reaction evidence="13">
        <text>a lipid A disaccharide + ATP = a lipid IVA + ADP + H(+)</text>
        <dbReference type="Rhea" id="RHEA:67840"/>
        <dbReference type="ChEBI" id="CHEBI:15378"/>
        <dbReference type="ChEBI" id="CHEBI:30616"/>
        <dbReference type="ChEBI" id="CHEBI:176343"/>
        <dbReference type="ChEBI" id="CHEBI:176425"/>
        <dbReference type="ChEBI" id="CHEBI:456216"/>
        <dbReference type="EC" id="2.7.1.130"/>
    </reaction>
</comment>
<dbReference type="EMBL" id="JACHXV010000001">
    <property type="protein sequence ID" value="MBB3172286.1"/>
    <property type="molecule type" value="Genomic_DNA"/>
</dbReference>
<evidence type="ECO:0000256" key="7">
    <source>
        <dbReference type="ARBA" id="ARBA00022679"/>
    </source>
</evidence>
<sequence length="330" mass="34510">MAGWRAPAFWAAKRRPPWPLRLALGPVAWGVGRVAARRARQAGVDPGVPVLCVGNVTVGGSGKTTVVIDLVQRLRARGVEAHVLMRGYGGRLRGPHRVGPADTAAMVGDEALLLARHAPVWIGGDRVASARQAVAAGAGALVMDDGLQNPGLHKHLGLLVVDAGAGFGNGRLLPLGPLRETPAAAAARCAAVVRIGDGAEGRLDPPTGRVELSATPVQDPAGIDALRGMRLFAFAGIGRPEKFFDALRSAGLDLAGTRALGDHQPYTAALRARLLDEAKRLDAVAVTTPKDLARWGSQSPAPRVVGLRLAWSDETEVEALLDTWLDGVPR</sequence>
<organism evidence="14 15">
    <name type="scientific">Endobacter medicaginis</name>
    <dbReference type="NCBI Taxonomy" id="1181271"/>
    <lineage>
        <taxon>Bacteria</taxon>
        <taxon>Pseudomonadati</taxon>
        <taxon>Pseudomonadota</taxon>
        <taxon>Alphaproteobacteria</taxon>
        <taxon>Acetobacterales</taxon>
        <taxon>Acetobacteraceae</taxon>
        <taxon>Endobacter</taxon>
    </lineage>
</organism>
<evidence type="ECO:0000256" key="13">
    <source>
        <dbReference type="HAMAP-Rule" id="MF_00409"/>
    </source>
</evidence>
<evidence type="ECO:0000256" key="8">
    <source>
        <dbReference type="ARBA" id="ARBA00022741"/>
    </source>
</evidence>
<evidence type="ECO:0000256" key="12">
    <source>
        <dbReference type="ARBA" id="ARBA00029757"/>
    </source>
</evidence>
<evidence type="ECO:0000256" key="4">
    <source>
        <dbReference type="ARBA" id="ARBA00016436"/>
    </source>
</evidence>
<evidence type="ECO:0000256" key="6">
    <source>
        <dbReference type="ARBA" id="ARBA00022556"/>
    </source>
</evidence>
<evidence type="ECO:0000256" key="11">
    <source>
        <dbReference type="ARBA" id="ARBA00023098"/>
    </source>
</evidence>
<evidence type="ECO:0000256" key="9">
    <source>
        <dbReference type="ARBA" id="ARBA00022777"/>
    </source>
</evidence>
<dbReference type="SUPFAM" id="SSF52540">
    <property type="entry name" value="P-loop containing nucleoside triphosphate hydrolases"/>
    <property type="match status" value="1"/>
</dbReference>
<dbReference type="EC" id="2.7.1.130" evidence="3 13"/>
<proteinExistence type="inferred from homology"/>
<keyword evidence="8 13" id="KW-0547">Nucleotide-binding</keyword>
<dbReference type="InterPro" id="IPR003758">
    <property type="entry name" value="LpxK"/>
</dbReference>